<keyword evidence="6" id="KW-0902">Two-component regulatory system</keyword>
<evidence type="ECO:0000313" key="9">
    <source>
        <dbReference type="Proteomes" id="UP000661649"/>
    </source>
</evidence>
<comment type="caution">
    <text evidence="8">The sequence shown here is derived from an EMBL/GenBank/DDBJ whole genome shotgun (WGS) entry which is preliminary data.</text>
</comment>
<gene>
    <name evidence="8" type="ORF">H8712_13110</name>
</gene>
<dbReference type="EC" id="2.7.13.3" evidence="2"/>
<dbReference type="SMART" id="SM00387">
    <property type="entry name" value="HATPase_c"/>
    <property type="match status" value="1"/>
</dbReference>
<dbReference type="Gene3D" id="3.30.565.10">
    <property type="entry name" value="Histidine kinase-like ATPase, C-terminal domain"/>
    <property type="match status" value="1"/>
</dbReference>
<keyword evidence="4" id="KW-0808">Transferase</keyword>
<evidence type="ECO:0000313" key="8">
    <source>
        <dbReference type="EMBL" id="MBC8629528.1"/>
    </source>
</evidence>
<name>A0ABR7PDL9_9FIRM</name>
<dbReference type="InterPro" id="IPR003594">
    <property type="entry name" value="HATPase_dom"/>
</dbReference>
<comment type="catalytic activity">
    <reaction evidence="1">
        <text>ATP + protein L-histidine = ADP + protein N-phospho-L-histidine.</text>
        <dbReference type="EC" id="2.7.13.3"/>
    </reaction>
</comment>
<dbReference type="InterPro" id="IPR004358">
    <property type="entry name" value="Sig_transdc_His_kin-like_C"/>
</dbReference>
<dbReference type="InterPro" id="IPR003661">
    <property type="entry name" value="HisK_dim/P_dom"/>
</dbReference>
<dbReference type="Pfam" id="PF00512">
    <property type="entry name" value="HisKA"/>
    <property type="match status" value="1"/>
</dbReference>
<evidence type="ECO:0000256" key="5">
    <source>
        <dbReference type="ARBA" id="ARBA00022777"/>
    </source>
</evidence>
<dbReference type="InterPro" id="IPR036097">
    <property type="entry name" value="HisK_dim/P_sf"/>
</dbReference>
<keyword evidence="9" id="KW-1185">Reference proteome</keyword>
<dbReference type="CDD" id="cd00075">
    <property type="entry name" value="HATPase"/>
    <property type="match status" value="1"/>
</dbReference>
<dbReference type="InterPro" id="IPR036890">
    <property type="entry name" value="HATPase_C_sf"/>
</dbReference>
<dbReference type="PANTHER" id="PTHR43711">
    <property type="entry name" value="TWO-COMPONENT HISTIDINE KINASE"/>
    <property type="match status" value="1"/>
</dbReference>
<dbReference type="SUPFAM" id="SSF47384">
    <property type="entry name" value="Homodimeric domain of signal transducing histidine kinase"/>
    <property type="match status" value="1"/>
</dbReference>
<evidence type="ECO:0000256" key="1">
    <source>
        <dbReference type="ARBA" id="ARBA00000085"/>
    </source>
</evidence>
<evidence type="ECO:0000259" key="7">
    <source>
        <dbReference type="PROSITE" id="PS50109"/>
    </source>
</evidence>
<organism evidence="8 9">
    <name type="scientific">Blautia stercoris</name>
    <dbReference type="NCBI Taxonomy" id="871664"/>
    <lineage>
        <taxon>Bacteria</taxon>
        <taxon>Bacillati</taxon>
        <taxon>Bacillota</taxon>
        <taxon>Clostridia</taxon>
        <taxon>Lachnospirales</taxon>
        <taxon>Lachnospiraceae</taxon>
        <taxon>Blautia</taxon>
    </lineage>
</organism>
<dbReference type="SUPFAM" id="SSF55874">
    <property type="entry name" value="ATPase domain of HSP90 chaperone/DNA topoisomerase II/histidine kinase"/>
    <property type="match status" value="1"/>
</dbReference>
<reference evidence="8 9" key="1">
    <citation type="submission" date="2020-08" db="EMBL/GenBank/DDBJ databases">
        <title>Genome public.</title>
        <authorList>
            <person name="Liu C."/>
            <person name="Sun Q."/>
        </authorList>
    </citation>
    <scope>NUCLEOTIDE SEQUENCE [LARGE SCALE GENOMIC DNA]</scope>
    <source>
        <strain evidence="8 9">3_YM_SP_D4_24.mj</strain>
    </source>
</reference>
<dbReference type="Pfam" id="PF02518">
    <property type="entry name" value="HATPase_c"/>
    <property type="match status" value="1"/>
</dbReference>
<evidence type="ECO:0000256" key="3">
    <source>
        <dbReference type="ARBA" id="ARBA00022553"/>
    </source>
</evidence>
<evidence type="ECO:0000256" key="4">
    <source>
        <dbReference type="ARBA" id="ARBA00022679"/>
    </source>
</evidence>
<evidence type="ECO:0000256" key="6">
    <source>
        <dbReference type="ARBA" id="ARBA00023012"/>
    </source>
</evidence>
<dbReference type="RefSeq" id="WP_022302730.1">
    <property type="nucleotide sequence ID" value="NZ_JACRTP010000006.1"/>
</dbReference>
<keyword evidence="5 8" id="KW-0418">Kinase</keyword>
<dbReference type="CDD" id="cd00082">
    <property type="entry name" value="HisKA"/>
    <property type="match status" value="1"/>
</dbReference>
<dbReference type="GO" id="GO:0016301">
    <property type="term" value="F:kinase activity"/>
    <property type="evidence" value="ECO:0007669"/>
    <property type="project" value="UniProtKB-KW"/>
</dbReference>
<dbReference type="Gene3D" id="1.10.287.130">
    <property type="match status" value="1"/>
</dbReference>
<dbReference type="Proteomes" id="UP000661649">
    <property type="component" value="Unassembled WGS sequence"/>
</dbReference>
<keyword evidence="3" id="KW-0597">Phosphoprotein</keyword>
<accession>A0ABR7PDL9</accession>
<proteinExistence type="predicted"/>
<dbReference type="PRINTS" id="PR00344">
    <property type="entry name" value="BCTRLSENSOR"/>
</dbReference>
<dbReference type="InterPro" id="IPR050736">
    <property type="entry name" value="Sensor_HK_Regulatory"/>
</dbReference>
<dbReference type="EMBL" id="JACRTP010000006">
    <property type="protein sequence ID" value="MBC8629528.1"/>
    <property type="molecule type" value="Genomic_DNA"/>
</dbReference>
<feature type="domain" description="Histidine kinase" evidence="7">
    <location>
        <begin position="36"/>
        <end position="241"/>
    </location>
</feature>
<dbReference type="InterPro" id="IPR005467">
    <property type="entry name" value="His_kinase_dom"/>
</dbReference>
<dbReference type="PROSITE" id="PS50109">
    <property type="entry name" value="HIS_KIN"/>
    <property type="match status" value="1"/>
</dbReference>
<dbReference type="PANTHER" id="PTHR43711:SF1">
    <property type="entry name" value="HISTIDINE KINASE 1"/>
    <property type="match status" value="1"/>
</dbReference>
<evidence type="ECO:0000256" key="2">
    <source>
        <dbReference type="ARBA" id="ARBA00012438"/>
    </source>
</evidence>
<protein>
    <recommendedName>
        <fullName evidence="2">histidine kinase</fullName>
        <ecNumber evidence="2">2.7.13.3</ecNumber>
    </recommendedName>
</protein>
<sequence>MTKSSATSQIEGKNKTIDYKKLYQEQAKKHQLMLSQISHEIRNPVTLINSFLQILEKQHPDLSEDQNWIKILENMDFLRGLLGELSSYNNSLRLNLESTNVYALFANVIESINPSLEKKNVSIAFNKLSPIPLLYVDHTKLQQVFHNLLRNAFEAVKEGGHIVCSIESDGTGVTFKVTDDGCGISPEYQNSIFEPFVTYKPNGSGLGLAISKRIAEAHKGSLEFTSSPEKGTTFILKIPIL</sequence>